<evidence type="ECO:0000256" key="1">
    <source>
        <dbReference type="SAM" id="MobiDB-lite"/>
    </source>
</evidence>
<organism evidence="2 3">
    <name type="scientific">Paspalum notatum var. saurae</name>
    <dbReference type="NCBI Taxonomy" id="547442"/>
    <lineage>
        <taxon>Eukaryota</taxon>
        <taxon>Viridiplantae</taxon>
        <taxon>Streptophyta</taxon>
        <taxon>Embryophyta</taxon>
        <taxon>Tracheophyta</taxon>
        <taxon>Spermatophyta</taxon>
        <taxon>Magnoliopsida</taxon>
        <taxon>Liliopsida</taxon>
        <taxon>Poales</taxon>
        <taxon>Poaceae</taxon>
        <taxon>PACMAD clade</taxon>
        <taxon>Panicoideae</taxon>
        <taxon>Andropogonodae</taxon>
        <taxon>Paspaleae</taxon>
        <taxon>Paspalinae</taxon>
        <taxon>Paspalum</taxon>
    </lineage>
</organism>
<dbReference type="Pfam" id="PF10712">
    <property type="entry name" value="NAD-GH"/>
    <property type="match status" value="1"/>
</dbReference>
<keyword evidence="3" id="KW-1185">Reference proteome</keyword>
<evidence type="ECO:0000313" key="2">
    <source>
        <dbReference type="EMBL" id="WVZ89948.1"/>
    </source>
</evidence>
<reference evidence="2 3" key="1">
    <citation type="submission" date="2024-02" db="EMBL/GenBank/DDBJ databases">
        <title>High-quality chromosome-scale genome assembly of Pensacola bahiagrass (Paspalum notatum Flugge var. saurae).</title>
        <authorList>
            <person name="Vega J.M."/>
            <person name="Podio M."/>
            <person name="Orjuela J."/>
            <person name="Siena L.A."/>
            <person name="Pessino S.C."/>
            <person name="Combes M.C."/>
            <person name="Mariac C."/>
            <person name="Albertini E."/>
            <person name="Pupilli F."/>
            <person name="Ortiz J.P.A."/>
            <person name="Leblanc O."/>
        </authorList>
    </citation>
    <scope>NUCLEOTIDE SEQUENCE [LARGE SCALE GENOMIC DNA]</scope>
    <source>
        <strain evidence="2">R1</strain>
        <tissue evidence="2">Leaf</tissue>
    </source>
</reference>
<feature type="region of interest" description="Disordered" evidence="1">
    <location>
        <begin position="140"/>
        <end position="160"/>
    </location>
</feature>
<dbReference type="AlphaFoldDB" id="A0AAQ3UEW6"/>
<feature type="compositionally biased region" description="Polar residues" evidence="1">
    <location>
        <begin position="144"/>
        <end position="157"/>
    </location>
</feature>
<dbReference type="EMBL" id="CP144752">
    <property type="protein sequence ID" value="WVZ89948.1"/>
    <property type="molecule type" value="Genomic_DNA"/>
</dbReference>
<dbReference type="InterPro" id="IPR019651">
    <property type="entry name" value="Glutamate_DH_NAD-spec"/>
</dbReference>
<dbReference type="Proteomes" id="UP001341281">
    <property type="component" value="Chromosome 08"/>
</dbReference>
<gene>
    <name evidence="2" type="ORF">U9M48_036293</name>
</gene>
<sequence length="392" mass="40835">MASFMLCVDPPDMASLSSWSFTSTFSFTGAGTLSPSSFSCFSVCVLAPVMVISCFFPVPLSIAATERMPFASISNFTSICGTPRGAGGIPSNRKLPRDLTLISTLVCPSAAVENTSDFEVGSVVFLGIIFVITPPNVSKPRDNGVTSRRTTSFTSPAKTPPCRPKRNNFIRINSNIGILVRIRVDPPTRITSSRSLTDNLASLKALLTGVLSLSPERKNLLSGELLADGRAVELDVAILVPDDAVRDLLGLVVDLGHLAADEALDGEEGVLGINDRLALGNLPHEPLAGLGVRDDGGRGARALGVGDDRRLAALHGGDGGVGGAKVDPHHLLASDPQRGATASGCTHPHRRQPPANEEGARRGGYTGPAPAPVAEERRGAARGHCADLGAGE</sequence>
<proteinExistence type="predicted"/>
<feature type="region of interest" description="Disordered" evidence="1">
    <location>
        <begin position="327"/>
        <end position="392"/>
    </location>
</feature>
<protein>
    <submittedName>
        <fullName evidence="2">Uncharacterized protein</fullName>
    </submittedName>
</protein>
<name>A0AAQ3UEW6_PASNO</name>
<evidence type="ECO:0000313" key="3">
    <source>
        <dbReference type="Proteomes" id="UP001341281"/>
    </source>
</evidence>
<accession>A0AAQ3UEW6</accession>